<dbReference type="EMBL" id="GGFJ01014734">
    <property type="protein sequence ID" value="MBW63875.1"/>
    <property type="molecule type" value="Transcribed_RNA"/>
</dbReference>
<protein>
    <submittedName>
        <fullName evidence="2">Putative secreted protein</fullName>
    </submittedName>
</protein>
<feature type="signal peptide" evidence="1">
    <location>
        <begin position="1"/>
        <end position="19"/>
    </location>
</feature>
<name>A0A2M4CF60_9DIPT</name>
<evidence type="ECO:0000256" key="1">
    <source>
        <dbReference type="SAM" id="SignalP"/>
    </source>
</evidence>
<organism evidence="2">
    <name type="scientific">Anopheles marajoara</name>
    <dbReference type="NCBI Taxonomy" id="58244"/>
    <lineage>
        <taxon>Eukaryota</taxon>
        <taxon>Metazoa</taxon>
        <taxon>Ecdysozoa</taxon>
        <taxon>Arthropoda</taxon>
        <taxon>Hexapoda</taxon>
        <taxon>Insecta</taxon>
        <taxon>Pterygota</taxon>
        <taxon>Neoptera</taxon>
        <taxon>Endopterygota</taxon>
        <taxon>Diptera</taxon>
        <taxon>Nematocera</taxon>
        <taxon>Culicoidea</taxon>
        <taxon>Culicidae</taxon>
        <taxon>Anophelinae</taxon>
        <taxon>Anopheles</taxon>
    </lineage>
</organism>
<accession>A0A2M4CF60</accession>
<keyword evidence="1" id="KW-0732">Signal</keyword>
<dbReference type="AlphaFoldDB" id="A0A2M4CF60"/>
<feature type="chain" id="PRO_5014798648" evidence="1">
    <location>
        <begin position="20"/>
        <end position="68"/>
    </location>
</feature>
<reference evidence="2" key="1">
    <citation type="submission" date="2018-01" db="EMBL/GenBank/DDBJ databases">
        <title>An insight into the sialome of Amazonian anophelines.</title>
        <authorList>
            <person name="Ribeiro J.M."/>
            <person name="Scarpassa V."/>
            <person name="Calvo E."/>
        </authorList>
    </citation>
    <scope>NUCLEOTIDE SEQUENCE</scope>
    <source>
        <tissue evidence="2">Salivary glands</tissue>
    </source>
</reference>
<sequence>MMRTMTTICLFSFVCCSSGSRQCAPCEPTRRTVCSILCSAPGRLGCLLGWQSRSPSLRTLPSAHRSIP</sequence>
<proteinExistence type="predicted"/>
<evidence type="ECO:0000313" key="2">
    <source>
        <dbReference type="EMBL" id="MBW63875.1"/>
    </source>
</evidence>